<comment type="caution">
    <text evidence="1">The sequence shown here is derived from an EMBL/GenBank/DDBJ whole genome shotgun (WGS) entry which is preliminary data.</text>
</comment>
<keyword evidence="2" id="KW-1185">Reference proteome</keyword>
<evidence type="ECO:0000313" key="1">
    <source>
        <dbReference type="EMBL" id="MBP0466476.1"/>
    </source>
</evidence>
<organism evidence="1 2">
    <name type="scientific">Roseomonas nitratireducens</name>
    <dbReference type="NCBI Taxonomy" id="2820810"/>
    <lineage>
        <taxon>Bacteria</taxon>
        <taxon>Pseudomonadati</taxon>
        <taxon>Pseudomonadota</taxon>
        <taxon>Alphaproteobacteria</taxon>
        <taxon>Acetobacterales</taxon>
        <taxon>Roseomonadaceae</taxon>
        <taxon>Roseomonas</taxon>
    </lineage>
</organism>
<protein>
    <submittedName>
        <fullName evidence="1">Uncharacterized protein</fullName>
    </submittedName>
</protein>
<evidence type="ECO:0000313" key="2">
    <source>
        <dbReference type="Proteomes" id="UP000680815"/>
    </source>
</evidence>
<dbReference type="RefSeq" id="WP_209353875.1">
    <property type="nucleotide sequence ID" value="NZ_JAGIYZ010000029.1"/>
</dbReference>
<dbReference type="Proteomes" id="UP000680815">
    <property type="component" value="Unassembled WGS sequence"/>
</dbReference>
<dbReference type="EMBL" id="JAGIYZ010000029">
    <property type="protein sequence ID" value="MBP0466476.1"/>
    <property type="molecule type" value="Genomic_DNA"/>
</dbReference>
<sequence>MSIAILFLLCAVGLLWLAWRRLRGVRSGDWVRAEGTRLRVAAAPGTEKALVSLERGGAVVFGPVPAEWDPPAPVARLLADAPGPEPVALARPGGYRVLGTVDLAGDDPFGAGDAGLTAALHEACGHTALVLAPAGGTGLPLLLHGLPQAARGSAGGIGVEQSKLDALLQATGDPQGMLVEIERRRIRRGGWGTRQAALAAR</sequence>
<proteinExistence type="predicted"/>
<name>A0ABS4AYP6_9PROT</name>
<accession>A0ABS4AYP6</accession>
<reference evidence="1 2" key="1">
    <citation type="submission" date="2021-03" db="EMBL/GenBank/DDBJ databases">
        <authorList>
            <person name="So Y."/>
        </authorList>
    </citation>
    <scope>NUCLEOTIDE SEQUENCE [LARGE SCALE GENOMIC DNA]</scope>
    <source>
        <strain evidence="1 2">PWR1</strain>
    </source>
</reference>
<gene>
    <name evidence="1" type="ORF">J5Y09_21285</name>
</gene>